<dbReference type="PANTHER" id="PTHR22946">
    <property type="entry name" value="DIENELACTONE HYDROLASE DOMAIN-CONTAINING PROTEIN-RELATED"/>
    <property type="match status" value="1"/>
</dbReference>
<gene>
    <name evidence="4" type="ORF">E5983_00035</name>
</gene>
<dbReference type="SUPFAM" id="SSF53474">
    <property type="entry name" value="alpha/beta-Hydrolases"/>
    <property type="match status" value="1"/>
</dbReference>
<evidence type="ECO:0000313" key="4">
    <source>
        <dbReference type="EMBL" id="MVX58064.1"/>
    </source>
</evidence>
<dbReference type="InterPro" id="IPR029058">
    <property type="entry name" value="AB_hydrolase_fold"/>
</dbReference>
<reference evidence="4 5" key="1">
    <citation type="submission" date="2019-12" db="EMBL/GenBank/DDBJ databases">
        <title>Microbes associate with the intestines of laboratory mice.</title>
        <authorList>
            <person name="Navarre W."/>
            <person name="Wong E."/>
        </authorList>
    </citation>
    <scope>NUCLEOTIDE SEQUENCE [LARGE SCALE GENOMIC DNA]</scope>
    <source>
        <strain evidence="4 5">NM51_B2-22</strain>
    </source>
</reference>
<evidence type="ECO:0000259" key="3">
    <source>
        <dbReference type="Pfam" id="PF12146"/>
    </source>
</evidence>
<accession>A0A7X3G6J1</accession>
<dbReference type="InterPro" id="IPR022742">
    <property type="entry name" value="Hydrolase_4"/>
</dbReference>
<dbReference type="Proteomes" id="UP000461595">
    <property type="component" value="Unassembled WGS sequence"/>
</dbReference>
<dbReference type="EMBL" id="WSRS01000001">
    <property type="protein sequence ID" value="MVX58064.1"/>
    <property type="molecule type" value="Genomic_DNA"/>
</dbReference>
<dbReference type="AlphaFoldDB" id="A0A7X3G6J1"/>
<evidence type="ECO:0000313" key="5">
    <source>
        <dbReference type="Proteomes" id="UP000461595"/>
    </source>
</evidence>
<sequence length="300" mass="33731">MSVKKIGLVLSLIVIGFSLVWAGTTQAPEIDQKKQEAVAITLPKTDYRIEDRDIQDGVRKLKGQIYIPASKNKVPLIIFAHGFNGSYRQGRVYAELLASRGYAVYLFDFVHGGPRSQSTSNAKELTITSQVEDLESVLKMSQEWTEIEPNQTSFFGISQGGLVASLVASQEPAKVKNLLLMYPAFVISELPHQIYDSLDQIPEQSKIFDHFDMEISSNYLLDVWPIHIYSELAKYPGPVLILHGNQDEIVPFSYSEKARPYLQNGQVQIIDGAGHDFSGDYFPNVRYPILKFLQENQDGK</sequence>
<name>A0A7X3G6J1_9STRE</name>
<keyword evidence="4" id="KW-0378">Hydrolase</keyword>
<organism evidence="4 5">
    <name type="scientific">Streptococcus danieliae</name>
    <dbReference type="NCBI Taxonomy" id="747656"/>
    <lineage>
        <taxon>Bacteria</taxon>
        <taxon>Bacillati</taxon>
        <taxon>Bacillota</taxon>
        <taxon>Bacilli</taxon>
        <taxon>Lactobacillales</taxon>
        <taxon>Streptococcaceae</taxon>
        <taxon>Streptococcus</taxon>
    </lineage>
</organism>
<feature type="chain" id="PRO_5038492791" evidence="1">
    <location>
        <begin position="23"/>
        <end position="300"/>
    </location>
</feature>
<keyword evidence="1" id="KW-0732">Signal</keyword>
<protein>
    <submittedName>
        <fullName evidence="4">Alpha/beta fold hydrolase</fullName>
    </submittedName>
</protein>
<evidence type="ECO:0000259" key="2">
    <source>
        <dbReference type="Pfam" id="PF08386"/>
    </source>
</evidence>
<evidence type="ECO:0000256" key="1">
    <source>
        <dbReference type="SAM" id="SignalP"/>
    </source>
</evidence>
<feature type="domain" description="Serine aminopeptidase S33" evidence="3">
    <location>
        <begin position="76"/>
        <end position="198"/>
    </location>
</feature>
<comment type="caution">
    <text evidence="4">The sequence shown here is derived from an EMBL/GenBank/DDBJ whole genome shotgun (WGS) entry which is preliminary data.</text>
</comment>
<feature type="domain" description="Peptidase S33 tripeptidyl aminopeptidase-like C-terminal" evidence="2">
    <location>
        <begin position="234"/>
        <end position="295"/>
    </location>
</feature>
<dbReference type="Gene3D" id="3.40.50.1820">
    <property type="entry name" value="alpha/beta hydrolase"/>
    <property type="match status" value="1"/>
</dbReference>
<feature type="signal peptide" evidence="1">
    <location>
        <begin position="1"/>
        <end position="22"/>
    </location>
</feature>
<dbReference type="GO" id="GO:0016787">
    <property type="term" value="F:hydrolase activity"/>
    <property type="evidence" value="ECO:0007669"/>
    <property type="project" value="UniProtKB-KW"/>
</dbReference>
<dbReference type="Pfam" id="PF08386">
    <property type="entry name" value="Abhydrolase_4"/>
    <property type="match status" value="1"/>
</dbReference>
<dbReference type="InterPro" id="IPR050261">
    <property type="entry name" value="FrsA_esterase"/>
</dbReference>
<dbReference type="Pfam" id="PF12146">
    <property type="entry name" value="Hydrolase_4"/>
    <property type="match status" value="1"/>
</dbReference>
<proteinExistence type="predicted"/>
<dbReference type="InterPro" id="IPR013595">
    <property type="entry name" value="Pept_S33_TAP-like_C"/>
</dbReference>